<keyword evidence="2" id="KW-0472">Membrane</keyword>
<gene>
    <name evidence="3" type="ORF">COU47_03955</name>
</gene>
<proteinExistence type="predicted"/>
<dbReference type="EMBL" id="PFCO01000009">
    <property type="protein sequence ID" value="PIR69225.1"/>
    <property type="molecule type" value="Genomic_DNA"/>
</dbReference>
<comment type="caution">
    <text evidence="3">The sequence shown here is derived from an EMBL/GenBank/DDBJ whole genome shotgun (WGS) entry which is preliminary data.</text>
</comment>
<feature type="transmembrane region" description="Helical" evidence="2">
    <location>
        <begin position="7"/>
        <end position="29"/>
    </location>
</feature>
<name>A0A2H0TEH6_9BACT</name>
<dbReference type="AlphaFoldDB" id="A0A2H0TEH6"/>
<keyword evidence="2" id="KW-0812">Transmembrane</keyword>
<sequence>MDFNSNLILCRVFFVVGIVDLLGTLAMTLEGRSHWIWWVLGVVCLYASLECFLRYRKQEKLDTQNKENAEERLKKKTRETEIP</sequence>
<protein>
    <submittedName>
        <fullName evidence="3">Uncharacterized protein</fullName>
    </submittedName>
</protein>
<evidence type="ECO:0000313" key="3">
    <source>
        <dbReference type="EMBL" id="PIR69225.1"/>
    </source>
</evidence>
<evidence type="ECO:0000313" key="4">
    <source>
        <dbReference type="Proteomes" id="UP000231503"/>
    </source>
</evidence>
<feature type="region of interest" description="Disordered" evidence="1">
    <location>
        <begin position="63"/>
        <end position="83"/>
    </location>
</feature>
<organism evidence="3 4">
    <name type="scientific">Candidatus Niyogibacteria bacterium CG10_big_fil_rev_8_21_14_0_10_46_36</name>
    <dbReference type="NCBI Taxonomy" id="1974726"/>
    <lineage>
        <taxon>Bacteria</taxon>
        <taxon>Candidatus Niyogiibacteriota</taxon>
    </lineage>
</organism>
<evidence type="ECO:0000256" key="1">
    <source>
        <dbReference type="SAM" id="MobiDB-lite"/>
    </source>
</evidence>
<keyword evidence="2" id="KW-1133">Transmembrane helix</keyword>
<reference evidence="4" key="1">
    <citation type="submission" date="2017-09" db="EMBL/GenBank/DDBJ databases">
        <title>Depth-based differentiation of microbial function through sediment-hosted aquifers and enrichment of novel symbionts in the deep terrestrial subsurface.</title>
        <authorList>
            <person name="Probst A.J."/>
            <person name="Ladd B."/>
            <person name="Jarett J.K."/>
            <person name="Geller-Mcgrath D.E."/>
            <person name="Sieber C.M.K."/>
            <person name="Emerson J.B."/>
            <person name="Anantharaman K."/>
            <person name="Thomas B.C."/>
            <person name="Malmstrom R."/>
            <person name="Stieglmeier M."/>
            <person name="Klingl A."/>
            <person name="Woyke T."/>
            <person name="Ryan C.M."/>
            <person name="Banfield J.F."/>
        </authorList>
    </citation>
    <scope>NUCLEOTIDE SEQUENCE [LARGE SCALE GENOMIC DNA]</scope>
</reference>
<dbReference type="Proteomes" id="UP000231503">
    <property type="component" value="Unassembled WGS sequence"/>
</dbReference>
<feature type="transmembrane region" description="Helical" evidence="2">
    <location>
        <begin position="35"/>
        <end position="53"/>
    </location>
</feature>
<evidence type="ECO:0000256" key="2">
    <source>
        <dbReference type="SAM" id="Phobius"/>
    </source>
</evidence>
<accession>A0A2H0TEH6</accession>